<feature type="region of interest" description="Disordered" evidence="4">
    <location>
        <begin position="283"/>
        <end position="356"/>
    </location>
</feature>
<dbReference type="AlphaFoldDB" id="A0A5B7ZLK4"/>
<protein>
    <recommendedName>
        <fullName evidence="2">Poly(3-hydroxyalkanoate) polymerase subunit PhaE</fullName>
    </recommendedName>
</protein>
<dbReference type="RefSeq" id="WP_139715062.1">
    <property type="nucleotide sequence ID" value="NZ_CP040871.1"/>
</dbReference>
<accession>A0A5B7ZLK4</accession>
<evidence type="ECO:0000256" key="1">
    <source>
        <dbReference type="ARBA" id="ARBA00004683"/>
    </source>
</evidence>
<dbReference type="NCBIfam" id="TIGR01834">
    <property type="entry name" value="PHA_synth_III_E"/>
    <property type="match status" value="1"/>
</dbReference>
<keyword evidence="3" id="KW-0583">PHB biosynthesis</keyword>
<feature type="compositionally biased region" description="Low complexity" evidence="4">
    <location>
        <begin position="295"/>
        <end position="306"/>
    </location>
</feature>
<sequence length="356" mass="38651">MAQGSGDFEALARQYWGAWGDALRGAAPQSGMDAGLQGLRDALGAWTKAASGGQGGFDNVLGHFNRQNDDWFGQMQQLAAQFSGRDHSAQDVSRAWQQMLGGNPFQGLFHGMRGPGLEGLEQWSEAAAPWLQNLRNEAASTLGMPAFGFAREHQERLQALAQAQLRWQDALAAYNALMAKTSQDAYARFESKLAEREEPGRQLGSVRALFDLWVDAAEEAYAQVALSPEYRKAYGELVNAQMQLRAGTQAIAEQTANLLGMPSRTELDSAHRKIAELERQLRRMQRRAGDGEAVATPATRAASKPASKPKPAKKAVKKPTKQAMKQAAKPAAKKTAGKAVKQAATRKPAKPAARKR</sequence>
<feature type="compositionally biased region" description="Low complexity" evidence="4">
    <location>
        <begin position="337"/>
        <end position="346"/>
    </location>
</feature>
<dbReference type="KEGG" id="thes:FHQ07_01735"/>
<evidence type="ECO:0000256" key="2">
    <source>
        <dbReference type="ARBA" id="ARBA00019066"/>
    </source>
</evidence>
<dbReference type="OrthoDB" id="6115526at2"/>
<dbReference type="Pfam" id="PF09712">
    <property type="entry name" value="PHA_synth_III_E"/>
    <property type="match status" value="1"/>
</dbReference>
<organism evidence="5 6">
    <name type="scientific">Thermomonas aquatica</name>
    <dbReference type="NCBI Taxonomy" id="2202149"/>
    <lineage>
        <taxon>Bacteria</taxon>
        <taxon>Pseudomonadati</taxon>
        <taxon>Pseudomonadota</taxon>
        <taxon>Gammaproteobacteria</taxon>
        <taxon>Lysobacterales</taxon>
        <taxon>Lysobacteraceae</taxon>
        <taxon>Thermomonas</taxon>
    </lineage>
</organism>
<feature type="compositionally biased region" description="Basic residues" evidence="4">
    <location>
        <begin position="310"/>
        <end position="320"/>
    </location>
</feature>
<reference evidence="5 6" key="1">
    <citation type="submission" date="2019-06" db="EMBL/GenBank/DDBJ databases">
        <title>Thermomonas aquatica sp. nov., isolated from an industrial wastewater treatment plant.</title>
        <authorList>
            <person name="Jeon J.H."/>
            <person name="Park D.-S."/>
        </authorList>
    </citation>
    <scope>NUCLEOTIDE SEQUENCE [LARGE SCALE GENOMIC DNA]</scope>
    <source>
        <strain evidence="5 6">SY21</strain>
    </source>
</reference>
<dbReference type="UniPathway" id="UPA00917"/>
<dbReference type="InterPro" id="IPR010123">
    <property type="entry name" value="PHA_synth_III_E"/>
</dbReference>
<feature type="compositionally biased region" description="Low complexity" evidence="4">
    <location>
        <begin position="321"/>
        <end position="330"/>
    </location>
</feature>
<name>A0A5B7ZLK4_9GAMM</name>
<evidence type="ECO:0000256" key="3">
    <source>
        <dbReference type="ARBA" id="ARBA00022752"/>
    </source>
</evidence>
<evidence type="ECO:0000313" key="5">
    <source>
        <dbReference type="EMBL" id="QDA56134.1"/>
    </source>
</evidence>
<evidence type="ECO:0000313" key="6">
    <source>
        <dbReference type="Proteomes" id="UP000308149"/>
    </source>
</evidence>
<keyword evidence="6" id="KW-1185">Reference proteome</keyword>
<gene>
    <name evidence="5" type="primary">phaE</name>
    <name evidence="5" type="ORF">FHQ07_01735</name>
</gene>
<dbReference type="Proteomes" id="UP000308149">
    <property type="component" value="Chromosome"/>
</dbReference>
<comment type="pathway">
    <text evidence="1">Biopolymer metabolism; poly-(R)-3-hydroxybutanoate biosynthesis.</text>
</comment>
<proteinExistence type="predicted"/>
<dbReference type="GO" id="GO:0042619">
    <property type="term" value="P:poly-hydroxybutyrate biosynthetic process"/>
    <property type="evidence" value="ECO:0007669"/>
    <property type="project" value="UniProtKB-KW"/>
</dbReference>
<feature type="compositionally biased region" description="Basic residues" evidence="4">
    <location>
        <begin position="347"/>
        <end position="356"/>
    </location>
</feature>
<dbReference type="EMBL" id="CP040871">
    <property type="protein sequence ID" value="QDA56134.1"/>
    <property type="molecule type" value="Genomic_DNA"/>
</dbReference>
<evidence type="ECO:0000256" key="4">
    <source>
        <dbReference type="SAM" id="MobiDB-lite"/>
    </source>
</evidence>